<protein>
    <submittedName>
        <fullName evidence="1">Uncharacterized protein</fullName>
    </submittedName>
</protein>
<dbReference type="RefSeq" id="WP_369600733.1">
    <property type="nucleotide sequence ID" value="NZ_CP154858.1"/>
</dbReference>
<reference evidence="1" key="1">
    <citation type="submission" date="2024-05" db="EMBL/GenBank/DDBJ databases">
        <title>Genome sequencing of novel strain.</title>
        <authorList>
            <person name="Ganbat D."/>
            <person name="Ganbat S."/>
            <person name="Lee S.-J."/>
        </authorList>
    </citation>
    <scope>NUCLEOTIDE SEQUENCE</scope>
    <source>
        <strain evidence="1">SMD15-11</strain>
    </source>
</reference>
<proteinExistence type="predicted"/>
<dbReference type="KEGG" id="tcd:AAIA72_12955"/>
<gene>
    <name evidence="1" type="ORF">AAIA72_12955</name>
</gene>
<name>A0AB39UTU7_9GAMM</name>
<dbReference type="EMBL" id="CP154858">
    <property type="protein sequence ID" value="XDT71708.1"/>
    <property type="molecule type" value="Genomic_DNA"/>
</dbReference>
<dbReference type="AlphaFoldDB" id="A0AB39UTU7"/>
<organism evidence="1">
    <name type="scientific">Thermohahella caldifontis</name>
    <dbReference type="NCBI Taxonomy" id="3142973"/>
    <lineage>
        <taxon>Bacteria</taxon>
        <taxon>Pseudomonadati</taxon>
        <taxon>Pseudomonadota</taxon>
        <taxon>Gammaproteobacteria</taxon>
        <taxon>Oceanospirillales</taxon>
        <taxon>Hahellaceae</taxon>
        <taxon>Thermohahella</taxon>
    </lineage>
</organism>
<sequence>MSPEMKATLLKRKFSSIEYMEEMERLWNQSVAALEKCIDWFYEHNKDLDLSRWQYADTPMAWEDRVLPNFHRLSESIRRGIENARKGNTDTIQSVTGSMMGLSKDMDVMGDLWFDYIPKDLAYSCGKPEYEAKQMARNIYYTVGEYWRPGEITDEEVTGPIDEQDLLRYLRPGESPD</sequence>
<accession>A0AB39UTU7</accession>
<evidence type="ECO:0000313" key="1">
    <source>
        <dbReference type="EMBL" id="XDT71708.1"/>
    </source>
</evidence>